<evidence type="ECO:0000313" key="2">
    <source>
        <dbReference type="EMBL" id="MBU3077211.1"/>
    </source>
</evidence>
<dbReference type="Pfam" id="PF03009">
    <property type="entry name" value="GDPD"/>
    <property type="match status" value="1"/>
</dbReference>
<keyword evidence="3" id="KW-1185">Reference proteome</keyword>
<dbReference type="RefSeq" id="WP_216321051.1">
    <property type="nucleotide sequence ID" value="NZ_JAHKRT010000002.1"/>
</dbReference>
<comment type="caution">
    <text evidence="2">The sequence shown here is derived from an EMBL/GenBank/DDBJ whole genome shotgun (WGS) entry which is preliminary data.</text>
</comment>
<dbReference type="EMBL" id="JAHKRT010000002">
    <property type="protein sequence ID" value="MBU3077211.1"/>
    <property type="molecule type" value="Genomic_DNA"/>
</dbReference>
<proteinExistence type="predicted"/>
<evidence type="ECO:0000259" key="1">
    <source>
        <dbReference type="PROSITE" id="PS51704"/>
    </source>
</evidence>
<reference evidence="2 3" key="1">
    <citation type="submission" date="2021-06" db="EMBL/GenBank/DDBJ databases">
        <title>Sphingomonas sp. XMGL2, whole genome shotgun sequencing project.</title>
        <authorList>
            <person name="Zhao G."/>
            <person name="Shen L."/>
        </authorList>
    </citation>
    <scope>NUCLEOTIDE SEQUENCE [LARGE SCALE GENOMIC DNA]</scope>
    <source>
        <strain evidence="2 3">XMGL2</strain>
    </source>
</reference>
<dbReference type="InterPro" id="IPR030395">
    <property type="entry name" value="GP_PDE_dom"/>
</dbReference>
<evidence type="ECO:0000313" key="3">
    <source>
        <dbReference type="Proteomes" id="UP000776276"/>
    </source>
</evidence>
<dbReference type="PANTHER" id="PTHR46211">
    <property type="entry name" value="GLYCEROPHOSPHORYL DIESTER PHOSPHODIESTERASE"/>
    <property type="match status" value="1"/>
</dbReference>
<name>A0ABS6BID6_9SPHN</name>
<feature type="domain" description="GP-PDE" evidence="1">
    <location>
        <begin position="16"/>
        <end position="244"/>
    </location>
</feature>
<dbReference type="PROSITE" id="PS51704">
    <property type="entry name" value="GP_PDE"/>
    <property type="match status" value="1"/>
</dbReference>
<dbReference type="Proteomes" id="UP000776276">
    <property type="component" value="Unassembled WGS sequence"/>
</dbReference>
<sequence length="244" mass="26700">MRSSPSVPPERAFLIRRPFAHRGLHAGDVVENSRAAFAAAIATGQGIECDVQLSRDGVAFVFHDDELDRLTGESGPVGARDAAELARIRLAGTDETLPPLAEILELVDERAPMLIELKAAGPRTGELCRAVAADLIGHGSDKAVMSFDPRIVRWFRRHEPWRPRGLVVTEDGHRGLGGAIRRRLSLAVADPHFVACDIRDLPSAFSERVRRSGRPLLTWTVRSEAQRATAAAHADQIIHELPRS</sequence>
<accession>A0ABS6BID6</accession>
<protein>
    <submittedName>
        <fullName evidence="2">Glycerophosphodiester phosphodiesterase</fullName>
    </submittedName>
</protein>
<dbReference type="PANTHER" id="PTHR46211:SF1">
    <property type="entry name" value="GLYCEROPHOSPHODIESTER PHOSPHODIESTERASE, CYTOPLASMIC"/>
    <property type="match status" value="1"/>
</dbReference>
<organism evidence="2 3">
    <name type="scientific">Sphingomonas quercus</name>
    <dbReference type="NCBI Taxonomy" id="2842451"/>
    <lineage>
        <taxon>Bacteria</taxon>
        <taxon>Pseudomonadati</taxon>
        <taxon>Pseudomonadota</taxon>
        <taxon>Alphaproteobacteria</taxon>
        <taxon>Sphingomonadales</taxon>
        <taxon>Sphingomonadaceae</taxon>
        <taxon>Sphingomonas</taxon>
    </lineage>
</organism>
<gene>
    <name evidence="2" type="ORF">KOF26_04960</name>
</gene>